<feature type="region of interest" description="Disordered" evidence="10">
    <location>
        <begin position="106"/>
        <end position="129"/>
    </location>
</feature>
<evidence type="ECO:0000256" key="10">
    <source>
        <dbReference type="SAM" id="MobiDB-lite"/>
    </source>
</evidence>
<dbReference type="PANTHER" id="PTHR31576:SF2">
    <property type="entry name" value="TATA BOX-BINDING PROTEIN-ASSOCIATED FACTOR RNA POLYMERASE I SUBUNIT B"/>
    <property type="match status" value="1"/>
</dbReference>
<keyword evidence="5" id="KW-0862">Zinc</keyword>
<dbReference type="KEGG" id="tmn:UCRPA7_7942"/>
<dbReference type="Proteomes" id="UP000014074">
    <property type="component" value="Unassembled WGS sequence"/>
</dbReference>
<evidence type="ECO:0000259" key="11">
    <source>
        <dbReference type="Pfam" id="PF20644"/>
    </source>
</evidence>
<dbReference type="RefSeq" id="XP_007918653.1">
    <property type="nucleotide sequence ID" value="XM_007920462.1"/>
</dbReference>
<name>R8BBC3_PHAM7</name>
<keyword evidence="9" id="KW-0539">Nucleus</keyword>
<evidence type="ECO:0000313" key="13">
    <source>
        <dbReference type="Proteomes" id="UP000014074"/>
    </source>
</evidence>
<dbReference type="Pfam" id="PF20644">
    <property type="entry name" value="Rrn7_cyclin_N"/>
    <property type="match status" value="1"/>
</dbReference>
<evidence type="ECO:0000256" key="4">
    <source>
        <dbReference type="ARBA" id="ARBA00022771"/>
    </source>
</evidence>
<evidence type="ECO:0000313" key="12">
    <source>
        <dbReference type="EMBL" id="EON96587.1"/>
    </source>
</evidence>
<dbReference type="eggNOG" id="KOG0003">
    <property type="taxonomic scope" value="Eukaryota"/>
</dbReference>
<evidence type="ECO:0000256" key="2">
    <source>
        <dbReference type="ARBA" id="ARBA00006899"/>
    </source>
</evidence>
<evidence type="ECO:0000256" key="7">
    <source>
        <dbReference type="ARBA" id="ARBA00023125"/>
    </source>
</evidence>
<accession>R8BBC3</accession>
<dbReference type="GO" id="GO:0001164">
    <property type="term" value="F:RNA polymerase I core promoter sequence-specific DNA binding"/>
    <property type="evidence" value="ECO:0007669"/>
    <property type="project" value="InterPro"/>
</dbReference>
<keyword evidence="13" id="KW-1185">Reference proteome</keyword>
<feature type="domain" description="Rrn7/TAF1B N-terminal cyclin" evidence="11">
    <location>
        <begin position="54"/>
        <end position="127"/>
    </location>
</feature>
<dbReference type="PANTHER" id="PTHR31576">
    <property type="entry name" value="TATA BOX-BINDING PROTEIN-ASSOCIATED FACTOR RNA POLYMERASE I SUBUNIT B"/>
    <property type="match status" value="1"/>
</dbReference>
<keyword evidence="7" id="KW-0238">DNA-binding</keyword>
<dbReference type="OrthoDB" id="428577at2759"/>
<dbReference type="GeneID" id="19328746"/>
<keyword evidence="4" id="KW-0863">Zinc-finger</keyword>
<keyword evidence="3" id="KW-0479">Metal-binding</keyword>
<organism evidence="12 13">
    <name type="scientific">Phaeoacremonium minimum (strain UCR-PA7)</name>
    <name type="common">Esca disease fungus</name>
    <name type="synonym">Togninia minima</name>
    <dbReference type="NCBI Taxonomy" id="1286976"/>
    <lineage>
        <taxon>Eukaryota</taxon>
        <taxon>Fungi</taxon>
        <taxon>Dikarya</taxon>
        <taxon>Ascomycota</taxon>
        <taxon>Pezizomycotina</taxon>
        <taxon>Sordariomycetes</taxon>
        <taxon>Sordariomycetidae</taxon>
        <taxon>Togniniales</taxon>
        <taxon>Togniniaceae</taxon>
        <taxon>Phaeoacremonium</taxon>
    </lineage>
</organism>
<keyword evidence="6" id="KW-0805">Transcription regulation</keyword>
<dbReference type="GO" id="GO:0008270">
    <property type="term" value="F:zinc ion binding"/>
    <property type="evidence" value="ECO:0007669"/>
    <property type="project" value="UniProtKB-KW"/>
</dbReference>
<dbReference type="GO" id="GO:0042790">
    <property type="term" value="P:nucleolar large rRNA transcription by RNA polymerase I"/>
    <property type="evidence" value="ECO:0007669"/>
    <property type="project" value="TreeGrafter"/>
</dbReference>
<evidence type="ECO:0000256" key="9">
    <source>
        <dbReference type="ARBA" id="ARBA00023242"/>
    </source>
</evidence>
<proteinExistence type="inferred from homology"/>
<dbReference type="HOGENOM" id="CLU_1778755_0_0_1"/>
<sequence length="146" mass="16634">MAAQAGTGYIERDIDEEENFGNTGKVSRKEKEAKEKVVRHLTGNAARELFLECLQLILRKQVWWLIKEKNLPDELETVVRDLWDLRVRNFSGLKLAGEADVESGTEYTTDNELFSSQSESERSRTSASTTQSTLTILRSVTWDASY</sequence>
<evidence type="ECO:0000256" key="8">
    <source>
        <dbReference type="ARBA" id="ARBA00023163"/>
    </source>
</evidence>
<evidence type="ECO:0000256" key="5">
    <source>
        <dbReference type="ARBA" id="ARBA00022833"/>
    </source>
</evidence>
<dbReference type="GO" id="GO:0005840">
    <property type="term" value="C:ribosome"/>
    <property type="evidence" value="ECO:0007669"/>
    <property type="project" value="UniProtKB-KW"/>
</dbReference>
<keyword evidence="12" id="KW-0689">Ribosomal protein</keyword>
<dbReference type="InterPro" id="IPR033599">
    <property type="entry name" value="TAF1B/Rrn7"/>
</dbReference>
<keyword evidence="8" id="KW-0804">Transcription</keyword>
<feature type="region of interest" description="Disordered" evidence="10">
    <location>
        <begin position="1"/>
        <end position="32"/>
    </location>
</feature>
<comment type="similarity">
    <text evidence="2">Belongs to the RRN7/TAF1B family.</text>
</comment>
<dbReference type="EMBL" id="KB933328">
    <property type="protein sequence ID" value="EON96587.1"/>
    <property type="molecule type" value="Genomic_DNA"/>
</dbReference>
<comment type="subcellular location">
    <subcellularLocation>
        <location evidence="1">Nucleus</location>
        <location evidence="1">Nucleolus</location>
    </subcellularLocation>
</comment>
<reference evidence="13" key="1">
    <citation type="journal article" date="2013" name="Genome Announc.">
        <title>Draft genome sequence of the ascomycete Phaeoacremonium aleophilum strain UCR-PA7, a causal agent of the esca disease complex in grapevines.</title>
        <authorList>
            <person name="Blanco-Ulate B."/>
            <person name="Rolshausen P."/>
            <person name="Cantu D."/>
        </authorList>
    </citation>
    <scope>NUCLEOTIDE SEQUENCE [LARGE SCALE GENOMIC DNA]</scope>
    <source>
        <strain evidence="13">UCR-PA7</strain>
    </source>
</reference>
<keyword evidence="12" id="KW-0687">Ribonucleoprotein</keyword>
<evidence type="ECO:0000256" key="1">
    <source>
        <dbReference type="ARBA" id="ARBA00004604"/>
    </source>
</evidence>
<dbReference type="InterPro" id="IPR048540">
    <property type="entry name" value="Rrn7_cyclin_N"/>
</dbReference>
<evidence type="ECO:0000256" key="3">
    <source>
        <dbReference type="ARBA" id="ARBA00022723"/>
    </source>
</evidence>
<dbReference type="AlphaFoldDB" id="R8BBC3"/>
<evidence type="ECO:0000256" key="6">
    <source>
        <dbReference type="ARBA" id="ARBA00023015"/>
    </source>
</evidence>
<dbReference type="GO" id="GO:0070860">
    <property type="term" value="C:RNA polymerase I core factor complex"/>
    <property type="evidence" value="ECO:0007669"/>
    <property type="project" value="InterPro"/>
</dbReference>
<protein>
    <submittedName>
        <fullName evidence="12">Putative 60s ribosomal protein l40 protein</fullName>
    </submittedName>
</protein>
<gene>
    <name evidence="12" type="ORF">UCRPA7_7942</name>
</gene>